<dbReference type="InterPro" id="IPR036217">
    <property type="entry name" value="MethylDNA_cys_MeTrfase_DNAb"/>
</dbReference>
<dbReference type="HAMAP" id="MF_00772">
    <property type="entry name" value="OGT"/>
    <property type="match status" value="1"/>
</dbReference>
<dbReference type="InterPro" id="IPR036388">
    <property type="entry name" value="WH-like_DNA-bd_sf"/>
</dbReference>
<keyword evidence="6 9" id="KW-0227">DNA damage</keyword>
<dbReference type="EMBL" id="PVNS01000013">
    <property type="protein sequence ID" value="PRO64730.1"/>
    <property type="molecule type" value="Genomic_DNA"/>
</dbReference>
<evidence type="ECO:0000256" key="8">
    <source>
        <dbReference type="ARBA" id="ARBA00049348"/>
    </source>
</evidence>
<dbReference type="GO" id="GO:0006307">
    <property type="term" value="P:DNA alkylation repair"/>
    <property type="evidence" value="ECO:0007669"/>
    <property type="project" value="UniProtKB-UniRule"/>
</dbReference>
<keyword evidence="7 9" id="KW-0234">DNA repair</keyword>
<evidence type="ECO:0000256" key="3">
    <source>
        <dbReference type="ARBA" id="ARBA00022490"/>
    </source>
</evidence>
<comment type="subcellular location">
    <subcellularLocation>
        <location evidence="9">Cytoplasm</location>
    </subcellularLocation>
</comment>
<dbReference type="Gene3D" id="1.10.10.10">
    <property type="entry name" value="Winged helix-like DNA-binding domain superfamily/Winged helix DNA-binding domain"/>
    <property type="match status" value="1"/>
</dbReference>
<dbReference type="Pfam" id="PF02870">
    <property type="entry name" value="Methyltransf_1N"/>
    <property type="match status" value="1"/>
</dbReference>
<evidence type="ECO:0000259" key="11">
    <source>
        <dbReference type="Pfam" id="PF02870"/>
    </source>
</evidence>
<dbReference type="Pfam" id="PF01035">
    <property type="entry name" value="DNA_binding_1"/>
    <property type="match status" value="1"/>
</dbReference>
<evidence type="ECO:0000313" key="13">
    <source>
        <dbReference type="Proteomes" id="UP000243650"/>
    </source>
</evidence>
<dbReference type="PANTHER" id="PTHR10815:SF5">
    <property type="entry name" value="METHYLATED-DNA--PROTEIN-CYSTEINE METHYLTRANSFERASE"/>
    <property type="match status" value="1"/>
</dbReference>
<dbReference type="GO" id="GO:0032259">
    <property type="term" value="P:methylation"/>
    <property type="evidence" value="ECO:0007669"/>
    <property type="project" value="UniProtKB-KW"/>
</dbReference>
<dbReference type="OrthoDB" id="9802228at2"/>
<gene>
    <name evidence="12" type="ORF">C6I21_13575</name>
</gene>
<dbReference type="EC" id="2.1.1.63" evidence="9"/>
<dbReference type="Proteomes" id="UP000243650">
    <property type="component" value="Unassembled WGS sequence"/>
</dbReference>
<dbReference type="PROSITE" id="PS00374">
    <property type="entry name" value="MGMT"/>
    <property type="match status" value="1"/>
</dbReference>
<evidence type="ECO:0000256" key="4">
    <source>
        <dbReference type="ARBA" id="ARBA00022603"/>
    </source>
</evidence>
<comment type="miscellaneous">
    <text evidence="9">This enzyme catalyzes only one turnover and therefore is not strictly catalytic. According to one definition, an enzyme is a biocatalyst that acts repeatedly and over many reaction cycles.</text>
</comment>
<comment type="function">
    <text evidence="9">Involved in the cellular defense against the biological effects of O6-methylguanine (O6-MeG) and O4-methylthymine (O4-MeT) in DNA. Repairs the methylated nucleobase in DNA by stoichiometrically transferring the methyl group to a cysteine residue in the enzyme. This is a suicide reaction: the enzyme is irreversibly inactivated.</text>
</comment>
<evidence type="ECO:0000256" key="2">
    <source>
        <dbReference type="ARBA" id="ARBA00008711"/>
    </source>
</evidence>
<dbReference type="GO" id="GO:0005737">
    <property type="term" value="C:cytoplasm"/>
    <property type="evidence" value="ECO:0007669"/>
    <property type="project" value="UniProtKB-SubCell"/>
</dbReference>
<comment type="catalytic activity">
    <reaction evidence="1 9">
        <text>a 4-O-methyl-thymidine in DNA + L-cysteinyl-[protein] = a thymidine in DNA + S-methyl-L-cysteinyl-[protein]</text>
        <dbReference type="Rhea" id="RHEA:53428"/>
        <dbReference type="Rhea" id="RHEA-COMP:10131"/>
        <dbReference type="Rhea" id="RHEA-COMP:10132"/>
        <dbReference type="Rhea" id="RHEA-COMP:13555"/>
        <dbReference type="Rhea" id="RHEA-COMP:13556"/>
        <dbReference type="ChEBI" id="CHEBI:29950"/>
        <dbReference type="ChEBI" id="CHEBI:82612"/>
        <dbReference type="ChEBI" id="CHEBI:137386"/>
        <dbReference type="ChEBI" id="CHEBI:137387"/>
        <dbReference type="EC" id="2.1.1.63"/>
    </reaction>
</comment>
<dbReference type="SUPFAM" id="SSF53155">
    <property type="entry name" value="Methylated DNA-protein cysteine methyltransferase domain"/>
    <property type="match status" value="1"/>
</dbReference>
<dbReference type="Gene3D" id="3.30.160.70">
    <property type="entry name" value="Methylated DNA-protein cysteine methyltransferase domain"/>
    <property type="match status" value="1"/>
</dbReference>
<evidence type="ECO:0000259" key="10">
    <source>
        <dbReference type="Pfam" id="PF01035"/>
    </source>
</evidence>
<dbReference type="FunFam" id="1.10.10.10:FF:000214">
    <property type="entry name" value="Methylated-DNA--protein-cysteine methyltransferase"/>
    <property type="match status" value="1"/>
</dbReference>
<dbReference type="InterPro" id="IPR001497">
    <property type="entry name" value="MethylDNA_cys_MeTrfase_AS"/>
</dbReference>
<evidence type="ECO:0000256" key="6">
    <source>
        <dbReference type="ARBA" id="ARBA00022763"/>
    </source>
</evidence>
<keyword evidence="3 9" id="KW-0963">Cytoplasm</keyword>
<proteinExistence type="inferred from homology"/>
<evidence type="ECO:0000256" key="9">
    <source>
        <dbReference type="HAMAP-Rule" id="MF_00772"/>
    </source>
</evidence>
<feature type="active site" description="Nucleophile; methyl group acceptor" evidence="9">
    <location>
        <position position="139"/>
    </location>
</feature>
<evidence type="ECO:0000256" key="1">
    <source>
        <dbReference type="ARBA" id="ARBA00001286"/>
    </source>
</evidence>
<evidence type="ECO:0000256" key="7">
    <source>
        <dbReference type="ARBA" id="ARBA00023204"/>
    </source>
</evidence>
<dbReference type="InterPro" id="IPR023546">
    <property type="entry name" value="MGMT"/>
</dbReference>
<dbReference type="GO" id="GO:0003908">
    <property type="term" value="F:methylated-DNA-[protein]-cysteine S-methyltransferase activity"/>
    <property type="evidence" value="ECO:0007669"/>
    <property type="project" value="UniProtKB-UniRule"/>
</dbReference>
<dbReference type="InterPro" id="IPR014048">
    <property type="entry name" value="MethylDNA_cys_MeTrfase_DNA-bd"/>
</dbReference>
<comment type="caution">
    <text evidence="12">The sequence shown here is derived from an EMBL/GenBank/DDBJ whole genome shotgun (WGS) entry which is preliminary data.</text>
</comment>
<evidence type="ECO:0000313" key="12">
    <source>
        <dbReference type="EMBL" id="PRO64730.1"/>
    </source>
</evidence>
<keyword evidence="4 9" id="KW-0489">Methyltransferase</keyword>
<comment type="catalytic activity">
    <reaction evidence="8 9">
        <text>a 6-O-methyl-2'-deoxyguanosine in DNA + L-cysteinyl-[protein] = S-methyl-L-cysteinyl-[protein] + a 2'-deoxyguanosine in DNA</text>
        <dbReference type="Rhea" id="RHEA:24000"/>
        <dbReference type="Rhea" id="RHEA-COMP:10131"/>
        <dbReference type="Rhea" id="RHEA-COMP:10132"/>
        <dbReference type="Rhea" id="RHEA-COMP:11367"/>
        <dbReference type="Rhea" id="RHEA-COMP:11368"/>
        <dbReference type="ChEBI" id="CHEBI:29950"/>
        <dbReference type="ChEBI" id="CHEBI:82612"/>
        <dbReference type="ChEBI" id="CHEBI:85445"/>
        <dbReference type="ChEBI" id="CHEBI:85448"/>
        <dbReference type="EC" id="2.1.1.63"/>
    </reaction>
</comment>
<organism evidence="12 13">
    <name type="scientific">Alkalicoccus urumqiensis</name>
    <name type="common">Bacillus urumqiensis</name>
    <dbReference type="NCBI Taxonomy" id="1548213"/>
    <lineage>
        <taxon>Bacteria</taxon>
        <taxon>Bacillati</taxon>
        <taxon>Bacillota</taxon>
        <taxon>Bacilli</taxon>
        <taxon>Bacillales</taxon>
        <taxon>Bacillaceae</taxon>
        <taxon>Alkalicoccus</taxon>
    </lineage>
</organism>
<reference evidence="12 13" key="1">
    <citation type="submission" date="2018-03" db="EMBL/GenBank/DDBJ databases">
        <title>Bacillus urumqiensis sp. nov., a moderately haloalkaliphilic bacterium isolated from a salt lake.</title>
        <authorList>
            <person name="Zhao B."/>
            <person name="Liao Z."/>
        </authorList>
    </citation>
    <scope>NUCLEOTIDE SEQUENCE [LARGE SCALE GENOMIC DNA]</scope>
    <source>
        <strain evidence="12 13">BZ-SZ-XJ18</strain>
    </source>
</reference>
<dbReference type="InterPro" id="IPR008332">
    <property type="entry name" value="MethylG_MeTrfase_N"/>
</dbReference>
<keyword evidence="5 9" id="KW-0808">Transferase</keyword>
<accession>A0A2P6MEP9</accession>
<dbReference type="InterPro" id="IPR036631">
    <property type="entry name" value="MGMT_N_sf"/>
</dbReference>
<dbReference type="SUPFAM" id="SSF46767">
    <property type="entry name" value="Methylated DNA-protein cysteine methyltransferase, C-terminal domain"/>
    <property type="match status" value="1"/>
</dbReference>
<dbReference type="CDD" id="cd06445">
    <property type="entry name" value="ATase"/>
    <property type="match status" value="1"/>
</dbReference>
<feature type="domain" description="Methylguanine DNA methyltransferase ribonuclease-like" evidence="11">
    <location>
        <begin position="16"/>
        <end position="83"/>
    </location>
</feature>
<feature type="domain" description="Methylated-DNA-[protein]-cysteine S-methyltransferase DNA binding" evidence="10">
    <location>
        <begin position="89"/>
        <end position="167"/>
    </location>
</feature>
<keyword evidence="13" id="KW-1185">Reference proteome</keyword>
<dbReference type="NCBIfam" id="TIGR00589">
    <property type="entry name" value="ogt"/>
    <property type="match status" value="1"/>
</dbReference>
<dbReference type="AlphaFoldDB" id="A0A2P6MEP9"/>
<dbReference type="PANTHER" id="PTHR10815">
    <property type="entry name" value="METHYLATED-DNA--PROTEIN-CYSTEINE METHYLTRANSFERASE"/>
    <property type="match status" value="1"/>
</dbReference>
<sequence>MISLAMKVAEIGSHSFLLSASERGIRHLAFGGWAKENQCLCREAAKKNQVHIIKENTPLLNQAEEQLRAYFRGELKEFTVPLDMQGTTFQKLVWRQLEVIPYGETRSYKDIAAAIGLPKSVRAVGGANNKNPLPIFVPCHRVIGSNGSMVGYAGGLPLKEELLQLEKQPETLVY</sequence>
<evidence type="ECO:0000256" key="5">
    <source>
        <dbReference type="ARBA" id="ARBA00022679"/>
    </source>
</evidence>
<name>A0A2P6MEP9_ALKUR</name>
<comment type="similarity">
    <text evidence="2 9">Belongs to the MGMT family.</text>
</comment>
<dbReference type="RefSeq" id="WP_105960030.1">
    <property type="nucleotide sequence ID" value="NZ_PVNS01000013.1"/>
</dbReference>
<protein>
    <recommendedName>
        <fullName evidence="9">Methylated-DNA--protein-cysteine methyltransferase</fullName>
        <ecNumber evidence="9">2.1.1.63</ecNumber>
    </recommendedName>
    <alternativeName>
        <fullName evidence="9">6-O-methylguanine-DNA methyltransferase</fullName>
        <shortName evidence="9">MGMT</shortName>
    </alternativeName>
    <alternativeName>
        <fullName evidence="9">O-6-methylguanine-DNA-alkyltransferase</fullName>
    </alternativeName>
</protein>